<dbReference type="PANTHER" id="PTHR23150:SF19">
    <property type="entry name" value="FORMYLGLYCINE-GENERATING ENZYME"/>
    <property type="match status" value="1"/>
</dbReference>
<sequence>MTNLKDLEIDHTANGYYLPTSVQWEYAVRGGTTDTWFWGNDSTDADAYAWYWDNSDIVDGRTTHPVGQKKSNEFGLYDMAGNVWEWCEAGSRQSLRIIRGGSFDFSVGNMKSSYLNEVLPVSCKNRFGFRVVKGGRPESQ</sequence>
<dbReference type="SUPFAM" id="SSF56436">
    <property type="entry name" value="C-type lectin-like"/>
    <property type="match status" value="1"/>
</dbReference>
<comment type="caution">
    <text evidence="2">The sequence shown here is derived from an EMBL/GenBank/DDBJ whole genome shotgun (WGS) entry which is preliminary data.</text>
</comment>
<feature type="domain" description="Sulfatase-modifying factor enzyme-like" evidence="1">
    <location>
        <begin position="17"/>
        <end position="133"/>
    </location>
</feature>
<evidence type="ECO:0000313" key="3">
    <source>
        <dbReference type="Proteomes" id="UP000017148"/>
    </source>
</evidence>
<dbReference type="AlphaFoldDB" id="U7D3Q6"/>
<dbReference type="InterPro" id="IPR042095">
    <property type="entry name" value="SUMF_sf"/>
</dbReference>
<dbReference type="eggNOG" id="COG1262">
    <property type="taxonomic scope" value="Bacteria"/>
</dbReference>
<dbReference type="Gene3D" id="3.90.1580.10">
    <property type="entry name" value="paralog of FGE (formylglycine-generating enzyme)"/>
    <property type="match status" value="1"/>
</dbReference>
<evidence type="ECO:0000259" key="1">
    <source>
        <dbReference type="Pfam" id="PF03781"/>
    </source>
</evidence>
<accession>U7D3Q6</accession>
<dbReference type="Pfam" id="PF03781">
    <property type="entry name" value="FGE-sulfatase"/>
    <property type="match status" value="1"/>
</dbReference>
<dbReference type="EMBL" id="ASJR01000018">
    <property type="protein sequence ID" value="ERP31139.1"/>
    <property type="molecule type" value="Genomic_DNA"/>
</dbReference>
<gene>
    <name evidence="2" type="ORF">CALK_1936</name>
</gene>
<dbReference type="InterPro" id="IPR016187">
    <property type="entry name" value="CTDL_fold"/>
</dbReference>
<name>U7D3Q6_9BACT</name>
<protein>
    <submittedName>
        <fullName evidence="2">Putative serine/threonine-protein kinase pknB</fullName>
    </submittedName>
</protein>
<dbReference type="PANTHER" id="PTHR23150">
    <property type="entry name" value="SULFATASE MODIFYING FACTOR 1, 2"/>
    <property type="match status" value="1"/>
</dbReference>
<keyword evidence="3" id="KW-1185">Reference proteome</keyword>
<reference evidence="2 3" key="1">
    <citation type="journal article" date="2013" name="Environ. Microbiol.">
        <title>Genome analysis of Chitinivibrio alkaliphilus gen. nov., sp. nov., a novel extremely haloalkaliphilic anaerobic chitinolytic bacterium from the candidate phylum Termite Group 3.</title>
        <authorList>
            <person name="Sorokin D.Y."/>
            <person name="Gumerov V.M."/>
            <person name="Rakitin A.L."/>
            <person name="Beletsky A.V."/>
            <person name="Damste J.S."/>
            <person name="Muyzer G."/>
            <person name="Mardanov A.V."/>
            <person name="Ravin N.V."/>
        </authorList>
    </citation>
    <scope>NUCLEOTIDE SEQUENCE [LARGE SCALE GENOMIC DNA]</scope>
    <source>
        <strain evidence="2 3">ACht1</strain>
    </source>
</reference>
<proteinExistence type="predicted"/>
<dbReference type="STRING" id="1313304.CALK_1936"/>
<keyword evidence="2" id="KW-0418">Kinase</keyword>
<dbReference type="GO" id="GO:0016301">
    <property type="term" value="F:kinase activity"/>
    <property type="evidence" value="ECO:0007669"/>
    <property type="project" value="UniProtKB-KW"/>
</dbReference>
<evidence type="ECO:0000313" key="2">
    <source>
        <dbReference type="EMBL" id="ERP31139.1"/>
    </source>
</evidence>
<dbReference type="GO" id="GO:0120147">
    <property type="term" value="F:formylglycine-generating oxidase activity"/>
    <property type="evidence" value="ECO:0007669"/>
    <property type="project" value="TreeGrafter"/>
</dbReference>
<dbReference type="InterPro" id="IPR005532">
    <property type="entry name" value="SUMF_dom"/>
</dbReference>
<dbReference type="InterPro" id="IPR051043">
    <property type="entry name" value="Sulfatase_Mod_Factor_Kinase"/>
</dbReference>
<organism evidence="2 3">
    <name type="scientific">Chitinivibrio alkaliphilus ACht1</name>
    <dbReference type="NCBI Taxonomy" id="1313304"/>
    <lineage>
        <taxon>Bacteria</taxon>
        <taxon>Pseudomonadati</taxon>
        <taxon>Fibrobacterota</taxon>
        <taxon>Chitinivibrionia</taxon>
        <taxon>Chitinivibrionales</taxon>
        <taxon>Chitinivibrionaceae</taxon>
        <taxon>Chitinivibrio</taxon>
    </lineage>
</organism>
<keyword evidence="2" id="KW-0808">Transferase</keyword>
<dbReference type="Proteomes" id="UP000017148">
    <property type="component" value="Unassembled WGS sequence"/>
</dbReference>